<keyword evidence="5 7" id="KW-0472">Membrane</keyword>
<dbReference type="Proteomes" id="UP000518266">
    <property type="component" value="Unassembled WGS sequence"/>
</dbReference>
<feature type="domain" description="EXPERA" evidence="9">
    <location>
        <begin position="347"/>
        <end position="481"/>
    </location>
</feature>
<feature type="transmembrane region" description="Helical" evidence="8">
    <location>
        <begin position="424"/>
        <end position="443"/>
    </location>
</feature>
<organism evidence="10 11">
    <name type="scientific">Dissostichus mawsoni</name>
    <name type="common">Antarctic cod</name>
    <dbReference type="NCBI Taxonomy" id="36200"/>
    <lineage>
        <taxon>Eukaryota</taxon>
        <taxon>Metazoa</taxon>
        <taxon>Chordata</taxon>
        <taxon>Craniata</taxon>
        <taxon>Vertebrata</taxon>
        <taxon>Euteleostomi</taxon>
        <taxon>Actinopterygii</taxon>
        <taxon>Neopterygii</taxon>
        <taxon>Teleostei</taxon>
        <taxon>Neoteleostei</taxon>
        <taxon>Acanthomorphata</taxon>
        <taxon>Eupercaria</taxon>
        <taxon>Perciformes</taxon>
        <taxon>Notothenioidei</taxon>
        <taxon>Nototheniidae</taxon>
        <taxon>Dissostichus</taxon>
    </lineage>
</organism>
<feature type="transmembrane region" description="Helical" evidence="8">
    <location>
        <begin position="463"/>
        <end position="482"/>
    </location>
</feature>
<evidence type="ECO:0000256" key="4">
    <source>
        <dbReference type="ARBA" id="ARBA00022989"/>
    </source>
</evidence>
<name>A0A7J5Z9W1_DISMA</name>
<feature type="transmembrane region" description="Helical" evidence="8">
    <location>
        <begin position="194"/>
        <end position="213"/>
    </location>
</feature>
<protein>
    <recommendedName>
        <fullName evidence="9">EXPERA domain-containing protein</fullName>
    </recommendedName>
</protein>
<sequence>MSYYGVSGHYDQHHRGYDIDYIARQSYSISRRRYVVQEIGLLLFPAGHLQDLPVLKHPLYNPETNQDCTHRMEEFLILHQTGQMALIEPQGPQEPRQHFKISSINPLIVFRRKYFWVDISFKKRSNNRISTMRPPVEVSVLIVSLLAPGVLYTINNIPALQEPLPILGLGMFILGFVLLLLRLTVSNQTKVDPLFYVFAEFSFTCMVGLTNALEQDGFISGFMGFYLKKGEPHLSTAYAVMMSYWDGIVHFILFLTIIHRMFRGKSYRSLGLLWAGSSIANQIVLIPGVVIGKYGSNIRPGFWRNVPFFLAPFWAASVLFSRPREMPVVTADKISAEQKKGLLFRPVDLLLSLMLLGAMAFSVFRGFVVLDCPLDTCFTYIYQYEPYLKDPVVFPRVMVLVYLFYAMPLMAFFTYGLRTPGCSWMLDWTIFFAGAMAQSQWCHIGASQHSRTPYTYRVPADKWWPVITLNVLLAALPALLALRCHTNPIYFMKPVPEGQTNKGKKEN</sequence>
<evidence type="ECO:0000259" key="9">
    <source>
        <dbReference type="PROSITE" id="PS51751"/>
    </source>
</evidence>
<evidence type="ECO:0000256" key="5">
    <source>
        <dbReference type="ARBA" id="ARBA00023136"/>
    </source>
</evidence>
<evidence type="ECO:0000256" key="6">
    <source>
        <dbReference type="ARBA" id="ARBA00034760"/>
    </source>
</evidence>
<dbReference type="GO" id="GO:0033116">
    <property type="term" value="C:endoplasmic reticulum-Golgi intermediate compartment membrane"/>
    <property type="evidence" value="ECO:0007669"/>
    <property type="project" value="TreeGrafter"/>
</dbReference>
<accession>A0A7J5Z9W1</accession>
<comment type="similarity">
    <text evidence="6">Belongs to the TM6SF family.</text>
</comment>
<dbReference type="GO" id="GO:0005789">
    <property type="term" value="C:endoplasmic reticulum membrane"/>
    <property type="evidence" value="ECO:0007669"/>
    <property type="project" value="TreeGrafter"/>
</dbReference>
<feature type="transmembrane region" description="Helical" evidence="8">
    <location>
        <begin position="136"/>
        <end position="154"/>
    </location>
</feature>
<dbReference type="InterPro" id="IPR033118">
    <property type="entry name" value="EXPERA"/>
</dbReference>
<comment type="subcellular location">
    <subcellularLocation>
        <location evidence="1">Endomembrane system</location>
        <topology evidence="1">Multi-pass membrane protein</topology>
    </subcellularLocation>
</comment>
<evidence type="ECO:0000313" key="11">
    <source>
        <dbReference type="Proteomes" id="UP000518266"/>
    </source>
</evidence>
<dbReference type="EMBL" id="JAAKFY010000004">
    <property type="protein sequence ID" value="KAF3858380.1"/>
    <property type="molecule type" value="Genomic_DNA"/>
</dbReference>
<evidence type="ECO:0000256" key="1">
    <source>
        <dbReference type="ARBA" id="ARBA00004127"/>
    </source>
</evidence>
<dbReference type="CDD" id="cd21106">
    <property type="entry name" value="TM6SF1-like"/>
    <property type="match status" value="1"/>
</dbReference>
<evidence type="ECO:0000256" key="8">
    <source>
        <dbReference type="SAM" id="Phobius"/>
    </source>
</evidence>
<dbReference type="Pfam" id="PF26083">
    <property type="entry name" value="TM_Tm6sf2"/>
    <property type="match status" value="1"/>
</dbReference>
<feature type="transmembrane region" description="Helical" evidence="8">
    <location>
        <begin position="342"/>
        <end position="364"/>
    </location>
</feature>
<keyword evidence="3" id="KW-0677">Repeat</keyword>
<proteinExistence type="inferred from homology"/>
<dbReference type="GO" id="GO:0055088">
    <property type="term" value="P:lipid homeostasis"/>
    <property type="evidence" value="ECO:0007669"/>
    <property type="project" value="TreeGrafter"/>
</dbReference>
<reference evidence="10 11" key="1">
    <citation type="submission" date="2020-03" db="EMBL/GenBank/DDBJ databases">
        <title>Dissostichus mawsoni Genome sequencing and assembly.</title>
        <authorList>
            <person name="Park H."/>
        </authorList>
    </citation>
    <scope>NUCLEOTIDE SEQUENCE [LARGE SCALE GENOMIC DNA]</scope>
    <source>
        <strain evidence="10">DM0001</strain>
        <tissue evidence="10">Muscle</tissue>
    </source>
</reference>
<evidence type="ECO:0000256" key="2">
    <source>
        <dbReference type="ARBA" id="ARBA00022692"/>
    </source>
</evidence>
<feature type="domain" description="EXPERA" evidence="9">
    <location>
        <begin position="191"/>
        <end position="316"/>
    </location>
</feature>
<keyword evidence="2 7" id="KW-0812">Transmembrane</keyword>
<evidence type="ECO:0000256" key="7">
    <source>
        <dbReference type="PROSITE-ProRule" id="PRU01087"/>
    </source>
</evidence>
<dbReference type="OrthoDB" id="8181520at2759"/>
<evidence type="ECO:0000256" key="3">
    <source>
        <dbReference type="ARBA" id="ARBA00022737"/>
    </source>
</evidence>
<feature type="transmembrane region" description="Helical" evidence="8">
    <location>
        <begin position="166"/>
        <end position="185"/>
    </location>
</feature>
<dbReference type="InterPro" id="IPR059044">
    <property type="entry name" value="TM_Tm6sf1/2"/>
</dbReference>
<feature type="transmembrane region" description="Helical" evidence="8">
    <location>
        <begin position="233"/>
        <end position="258"/>
    </location>
</feature>
<dbReference type="PANTHER" id="PTHR14568">
    <property type="entry name" value="TRANSMEMBRANE SUPERFAMILY 6 MEMBER 1/2"/>
    <property type="match status" value="1"/>
</dbReference>
<feature type="transmembrane region" description="Helical" evidence="8">
    <location>
        <begin position="270"/>
        <end position="290"/>
    </location>
</feature>
<dbReference type="PROSITE" id="PS51751">
    <property type="entry name" value="EXPERA"/>
    <property type="match status" value="2"/>
</dbReference>
<dbReference type="GO" id="GO:0019216">
    <property type="term" value="P:regulation of lipid metabolic process"/>
    <property type="evidence" value="ECO:0007669"/>
    <property type="project" value="TreeGrafter"/>
</dbReference>
<comment type="caution">
    <text evidence="10">The sequence shown here is derived from an EMBL/GenBank/DDBJ whole genome shotgun (WGS) entry which is preliminary data.</text>
</comment>
<dbReference type="PANTHER" id="PTHR14568:SF9">
    <property type="entry name" value="TRANSMEMBRANE 6 SUPERFAMILY MEMBER 2"/>
    <property type="match status" value="1"/>
</dbReference>
<keyword evidence="11" id="KW-1185">Reference proteome</keyword>
<feature type="transmembrane region" description="Helical" evidence="8">
    <location>
        <begin position="302"/>
        <end position="321"/>
    </location>
</feature>
<gene>
    <name evidence="10" type="ORF">F7725_011581</name>
</gene>
<dbReference type="InterPro" id="IPR047195">
    <property type="entry name" value="TM6SF1-like"/>
</dbReference>
<feature type="transmembrane region" description="Helical" evidence="8">
    <location>
        <begin position="397"/>
        <end position="417"/>
    </location>
</feature>
<dbReference type="AlphaFoldDB" id="A0A7J5Z9W1"/>
<keyword evidence="4 7" id="KW-1133">Transmembrane helix</keyword>
<evidence type="ECO:0000313" key="10">
    <source>
        <dbReference type="EMBL" id="KAF3858380.1"/>
    </source>
</evidence>